<feature type="domain" description="LysM" evidence="1">
    <location>
        <begin position="217"/>
        <end position="260"/>
    </location>
</feature>
<dbReference type="Proteomes" id="UP000306409">
    <property type="component" value="Chromosome"/>
</dbReference>
<dbReference type="RefSeq" id="WP_137698925.1">
    <property type="nucleotide sequence ID" value="NZ_CP061336.1"/>
</dbReference>
<dbReference type="Gene3D" id="3.10.350.10">
    <property type="entry name" value="LysM domain"/>
    <property type="match status" value="4"/>
</dbReference>
<dbReference type="AlphaFoldDB" id="A0A4U7JAA0"/>
<dbReference type="Pfam" id="PF01476">
    <property type="entry name" value="LysM"/>
    <property type="match status" value="4"/>
</dbReference>
<dbReference type="Gene3D" id="3.30.457.10">
    <property type="entry name" value="Copper amine oxidase-like, N-terminal domain"/>
    <property type="match status" value="1"/>
</dbReference>
<organism evidence="2 3">
    <name type="scientific">Ruminiclostridium herbifermentans</name>
    <dbReference type="NCBI Taxonomy" id="2488810"/>
    <lineage>
        <taxon>Bacteria</taxon>
        <taxon>Bacillati</taxon>
        <taxon>Bacillota</taxon>
        <taxon>Clostridia</taxon>
        <taxon>Eubacteriales</taxon>
        <taxon>Oscillospiraceae</taxon>
        <taxon>Ruminiclostridium</taxon>
    </lineage>
</organism>
<dbReference type="KEGG" id="rher:EHE19_018245"/>
<reference evidence="2 3" key="1">
    <citation type="submission" date="2020-09" db="EMBL/GenBank/DDBJ databases">
        <title>Characterization and genome sequencing of Ruminiclostridium sp. nov. MA18.</title>
        <authorList>
            <person name="Rettenmaier R."/>
            <person name="Kowollik M.-L."/>
            <person name="Liebl W."/>
            <person name="Zverlov V."/>
        </authorList>
    </citation>
    <scope>NUCLEOTIDE SEQUENCE [LARGE SCALE GENOMIC DNA]</scope>
    <source>
        <strain evidence="2 3">MA18</strain>
    </source>
</reference>
<dbReference type="PANTHER" id="PTHR33734">
    <property type="entry name" value="LYSM DOMAIN-CONTAINING GPI-ANCHORED PROTEIN 2"/>
    <property type="match status" value="1"/>
</dbReference>
<evidence type="ECO:0000313" key="3">
    <source>
        <dbReference type="Proteomes" id="UP000306409"/>
    </source>
</evidence>
<proteinExistence type="predicted"/>
<protein>
    <submittedName>
        <fullName evidence="2">LysM peptidoglycan-binding domain-containing protein</fullName>
    </submittedName>
</protein>
<evidence type="ECO:0000259" key="1">
    <source>
        <dbReference type="PROSITE" id="PS51782"/>
    </source>
</evidence>
<dbReference type="CDD" id="cd00118">
    <property type="entry name" value="LysM"/>
    <property type="match status" value="4"/>
</dbReference>
<keyword evidence="3" id="KW-1185">Reference proteome</keyword>
<dbReference type="PROSITE" id="PS51782">
    <property type="entry name" value="LYSM"/>
    <property type="match status" value="4"/>
</dbReference>
<dbReference type="SMART" id="SM00257">
    <property type="entry name" value="LysM"/>
    <property type="match status" value="4"/>
</dbReference>
<dbReference type="PANTHER" id="PTHR33734:SF22">
    <property type="entry name" value="MEMBRANE-BOUND LYTIC MUREIN TRANSGLYCOSYLASE D"/>
    <property type="match status" value="1"/>
</dbReference>
<dbReference type="SUPFAM" id="SSF55383">
    <property type="entry name" value="Copper amine oxidase, domain N"/>
    <property type="match status" value="1"/>
</dbReference>
<dbReference type="InterPro" id="IPR018392">
    <property type="entry name" value="LysM"/>
</dbReference>
<dbReference type="Pfam" id="PF07833">
    <property type="entry name" value="Cu_amine_oxidN1"/>
    <property type="match status" value="1"/>
</dbReference>
<dbReference type="OrthoDB" id="2666280at2"/>
<name>A0A4U7JAA0_9FIRM</name>
<dbReference type="InterPro" id="IPR036582">
    <property type="entry name" value="Mao_N_sf"/>
</dbReference>
<gene>
    <name evidence="2" type="ORF">EHE19_018245</name>
</gene>
<feature type="domain" description="LysM" evidence="1">
    <location>
        <begin position="276"/>
        <end position="319"/>
    </location>
</feature>
<evidence type="ECO:0000313" key="2">
    <source>
        <dbReference type="EMBL" id="QNU66753.1"/>
    </source>
</evidence>
<dbReference type="GO" id="GO:0008932">
    <property type="term" value="F:lytic endotransglycosylase activity"/>
    <property type="evidence" value="ECO:0007669"/>
    <property type="project" value="TreeGrafter"/>
</dbReference>
<feature type="domain" description="LysM" evidence="1">
    <location>
        <begin position="335"/>
        <end position="378"/>
    </location>
</feature>
<feature type="domain" description="LysM" evidence="1">
    <location>
        <begin position="398"/>
        <end position="442"/>
    </location>
</feature>
<dbReference type="InterPro" id="IPR012854">
    <property type="entry name" value="Cu_amine_oxidase-like_N"/>
</dbReference>
<dbReference type="EMBL" id="CP061336">
    <property type="protein sequence ID" value="QNU66753.1"/>
    <property type="molecule type" value="Genomic_DNA"/>
</dbReference>
<accession>A0A4U7JAA0</accession>
<dbReference type="SUPFAM" id="SSF54106">
    <property type="entry name" value="LysM domain"/>
    <property type="match status" value="4"/>
</dbReference>
<sequence>MDLIKSYSLVDSQEGCDLILYFEAGDLDVEFASEFGGLEKDSNLKESIMQQIAEKFPNIKINSVKIMVGAALLSSFVMASTPSVEASTSEQIAQTQSAYNYDLNFSINGKYQTFQNRAMIYNDISYVPISEFAQAINASLWANNTSNTVGITKDNINIAFVKGTTLARVNGIQTPMPISVEIGNTTYAPLKFLAENFGYAVTYNSSTRTVDISNNSSQYTVLAGDSLWTISKKFGITTASLKSANNLTSDTLQIGQTLIIPKSSVGTVPTPTINSTTYTVVSGDTLWNISQKFGISVSTLKSANNLTSDTIKIGQTLSIPNSSSSTSPNPTVTSTTYTVVAGDTLWSISQKFGISVSTLKSANSLTSDTINIGQILKIPKSTAAPSPSTSNNTSWPAVTYIVQSGDTATSISKKFGISIQDLLKYNYMDADEWFDAGDKIAISGYAPREYTVTRGQYTSPSRRGALVDWVLEGQYLVKRNDTLTIVDVDTGKQFKAKMMGGYNHMDIEPLTPSDTAVMKSLFGSWQWSPRAVVIFIDGMNIAASLSGMPHDVDTIKNNNVTGHFDLYMKNSKSHSSTTSTAYMQQHSNMVLKAAGK</sequence>
<dbReference type="InterPro" id="IPR036779">
    <property type="entry name" value="LysM_dom_sf"/>
</dbReference>